<keyword evidence="2" id="KW-1133">Transmembrane helix</keyword>
<dbReference type="GO" id="GO:0019685">
    <property type="term" value="P:photosynthesis, dark reaction"/>
    <property type="evidence" value="ECO:0007669"/>
    <property type="project" value="InterPro"/>
</dbReference>
<dbReference type="EMBL" id="QAYC01000002">
    <property type="protein sequence ID" value="PTW51590.1"/>
    <property type="molecule type" value="Genomic_DNA"/>
</dbReference>
<keyword evidence="4" id="KW-1185">Reference proteome</keyword>
<keyword evidence="2" id="KW-0472">Membrane</keyword>
<dbReference type="EC" id="4.2.1.-" evidence="1"/>
<gene>
    <name evidence="3" type="ORF">C8N38_102384</name>
</gene>
<keyword evidence="2" id="KW-0812">Transmembrane</keyword>
<evidence type="ECO:0000256" key="1">
    <source>
        <dbReference type="NCBIfam" id="TIGR02020"/>
    </source>
</evidence>
<dbReference type="Pfam" id="PF07284">
    <property type="entry name" value="BCHF"/>
    <property type="match status" value="1"/>
</dbReference>
<feature type="transmembrane region" description="Helical" evidence="2">
    <location>
        <begin position="130"/>
        <end position="149"/>
    </location>
</feature>
<dbReference type="NCBIfam" id="TIGR02020">
    <property type="entry name" value="BchF"/>
    <property type="match status" value="1"/>
</dbReference>
<sequence>MPENVGTAPRAVQLYTPEERRRRDSTKWTVVQGVLAPLQFLVFLVSLVLVLRYLVTGAGYEAATISIVIKTFVLYTIMVTGAIWEKVVFGRYLFAPAFFWEDVFSMAVIALHTLYLWALLTGSVGPTGQMLIALAAYSTYVINAGQFLWKLRMARLQGEATEVAA</sequence>
<comment type="caution">
    <text evidence="3">The sequence shown here is derived from an EMBL/GenBank/DDBJ whole genome shotgun (WGS) entry which is preliminary data.</text>
</comment>
<dbReference type="Proteomes" id="UP000244037">
    <property type="component" value="Unassembled WGS sequence"/>
</dbReference>
<accession>A0A8E3ASE5</accession>
<evidence type="ECO:0000256" key="2">
    <source>
        <dbReference type="SAM" id="Phobius"/>
    </source>
</evidence>
<organism evidence="3 4">
    <name type="scientific">Rhodovulum kholense</name>
    <dbReference type="NCBI Taxonomy" id="453584"/>
    <lineage>
        <taxon>Bacteria</taxon>
        <taxon>Pseudomonadati</taxon>
        <taxon>Pseudomonadota</taxon>
        <taxon>Alphaproteobacteria</taxon>
        <taxon>Rhodobacterales</taxon>
        <taxon>Paracoccaceae</taxon>
        <taxon>Rhodovulum</taxon>
    </lineage>
</organism>
<name>A0A8E3ASE5_9RHOB</name>
<evidence type="ECO:0000313" key="3">
    <source>
        <dbReference type="EMBL" id="PTW51590.1"/>
    </source>
</evidence>
<dbReference type="GO" id="GO:0030494">
    <property type="term" value="P:bacteriochlorophyll biosynthetic process"/>
    <property type="evidence" value="ECO:0007669"/>
    <property type="project" value="UniProtKB-UniRule"/>
</dbReference>
<protein>
    <recommendedName>
        <fullName evidence="1">2-vinyl bacteriochlorophyllide hydratase</fullName>
        <ecNumber evidence="1">4.2.1.-</ecNumber>
    </recommendedName>
</protein>
<dbReference type="RefSeq" id="WP_108024388.1">
    <property type="nucleotide sequence ID" value="NZ_QAYC01000002.1"/>
</dbReference>
<dbReference type="GO" id="GO:0016836">
    <property type="term" value="F:hydro-lyase activity"/>
    <property type="evidence" value="ECO:0007669"/>
    <property type="project" value="InterPro"/>
</dbReference>
<proteinExistence type="predicted"/>
<evidence type="ECO:0000313" key="4">
    <source>
        <dbReference type="Proteomes" id="UP000244037"/>
    </source>
</evidence>
<dbReference type="OrthoDB" id="8562352at2"/>
<feature type="transmembrane region" description="Helical" evidence="2">
    <location>
        <begin position="97"/>
        <end position="118"/>
    </location>
</feature>
<dbReference type="AlphaFoldDB" id="A0A8E3ASE5"/>
<dbReference type="InterPro" id="IPR009905">
    <property type="entry name" value="BCHF"/>
</dbReference>
<feature type="transmembrane region" description="Helical" evidence="2">
    <location>
        <begin position="30"/>
        <end position="55"/>
    </location>
</feature>
<reference evidence="3 4" key="1">
    <citation type="submission" date="2018-04" db="EMBL/GenBank/DDBJ databases">
        <title>Genomic Encyclopedia of Archaeal and Bacterial Type Strains, Phase II (KMG-II): from individual species to whole genera.</title>
        <authorList>
            <person name="Goeker M."/>
        </authorList>
    </citation>
    <scope>NUCLEOTIDE SEQUENCE [LARGE SCALE GENOMIC DNA]</scope>
    <source>
        <strain evidence="3 4">DSM 19783</strain>
    </source>
</reference>
<feature type="transmembrane region" description="Helical" evidence="2">
    <location>
        <begin position="67"/>
        <end position="85"/>
    </location>
</feature>